<dbReference type="Proteomes" id="UP000033935">
    <property type="component" value="Unassembled WGS sequence"/>
</dbReference>
<reference evidence="5 6" key="1">
    <citation type="journal article" date="2015" name="Nature">
        <title>rRNA introns, odd ribosomes, and small enigmatic genomes across a large radiation of phyla.</title>
        <authorList>
            <person name="Brown C.T."/>
            <person name="Hug L.A."/>
            <person name="Thomas B.C."/>
            <person name="Sharon I."/>
            <person name="Castelle C.J."/>
            <person name="Singh A."/>
            <person name="Wilkins M.J."/>
            <person name="Williams K.H."/>
            <person name="Banfield J.F."/>
        </authorList>
    </citation>
    <scope>NUCLEOTIDE SEQUENCE [LARGE SCALE GENOMIC DNA]</scope>
</reference>
<evidence type="ECO:0000259" key="4">
    <source>
        <dbReference type="Pfam" id="PF17128"/>
    </source>
</evidence>
<evidence type="ECO:0000256" key="3">
    <source>
        <dbReference type="PROSITE-ProRule" id="PRU00339"/>
    </source>
</evidence>
<dbReference type="InterPro" id="IPR051685">
    <property type="entry name" value="Ycf3/AcsC/BcsC/TPR_MFPF"/>
</dbReference>
<dbReference type="InterPro" id="IPR019734">
    <property type="entry name" value="TPR_rpt"/>
</dbReference>
<dbReference type="SUPFAM" id="SSF48452">
    <property type="entry name" value="TPR-like"/>
    <property type="match status" value="3"/>
</dbReference>
<feature type="domain" description="DUF5107" evidence="4">
    <location>
        <begin position="54"/>
        <end position="348"/>
    </location>
</feature>
<evidence type="ECO:0000313" key="6">
    <source>
        <dbReference type="Proteomes" id="UP000033935"/>
    </source>
</evidence>
<accession>A0A0G0QQP5</accession>
<dbReference type="InterPro" id="IPR011990">
    <property type="entry name" value="TPR-like_helical_dom_sf"/>
</dbReference>
<protein>
    <recommendedName>
        <fullName evidence="4">DUF5107 domain-containing protein</fullName>
    </recommendedName>
</protein>
<keyword evidence="2 3" id="KW-0802">TPR repeat</keyword>
<dbReference type="Pfam" id="PF17128">
    <property type="entry name" value="DUF5107"/>
    <property type="match status" value="1"/>
</dbReference>
<sequence length="1062" mass="121964">MSQDHMPGKKVKITAQNPVACWEEKIMLPMQGPTQYNPLPHFKGTYISDNMANYPYSLTHMPFTRHWEPVDREWKMIFIENKYIRLMISPELGGRIYSMIDKSTGKECFHYNPVVKYMHGGFGGLYASGGKELNYPQAHSMTNCRDREYKIINNKDSSVTVYISEIELLNRTHWHFSYTLEPDASYVKEEFRAYNRHFTPAPFHFWNNAGVKSEKGSRYIYSENYGLQHGGATKFSYPMFRGYNLSSFEELPAVLGIYMYNTVEGLVAHYNINSRHGVARWGDPAGPTGKKYWVWGMDTVEGKLKQSVISGANEQYSEIQSGYIENQDHFEMMGPLEEIRFTEYWFPVKEIGEPVFSSKYGALSIHHVIKDGKIFASVGFVSARKLEKTTLNVSLNGKKLMEKSFSIGPNEHFVYEIPVKSEADVKKIKVAIDRENVRIAEYCADEENPPALLTKYEQRGGEYSQVEAKNNPDALVQMGKWDEKTGFVSKAEKIYRKVLCLDEKHSEANRLLGISLYKRGLFQEAQKCFDRSATRDPYNGQTYYYMALNALADKNISLARRAANQSVRSREPELGNFLLGIIAMLEHEFEKAAGYFEKAKSLNMQSSRTSAYLALAYRKLGMPKNAMAEIQRGLEISPSDHLLQLEASVYKELQATREALFKQFGHLHQPYIELACDYITIGCFEDAFEILECAVKQIPEKRPKAMLYYYQGYALNALNDKRTAEKVFKKATAARRDFVFPFRMESFDVLKCAIGYNRKDSSALTFLGMLFYQRERFNEGLEYFDKAIGIDDKSWLAHRNIGTYHWKISKDLKKAYETYKEMIRHCPENYYVFQEYCAFLQAADKDSEAVIFLEKKWDLTCFNRGLAAQLVNSLLKLGQLKKAADIVRKVKCNASNEGFGGTGYAALKKYGDFLMGGKKYDDAIKVYSETLIEHENFQQGPNNGRWFAEALYKIGLCHKNAGSKQDAEKSFRKAIAEDALITWVSGHEDMIWVNRYYQALAMLELGMKVEAHITMDGFVEYYRMLVESNVPIAPLVAELATNVKEKYKRCVDTSRKGFDAEI</sequence>
<proteinExistence type="predicted"/>
<dbReference type="SMART" id="SM00028">
    <property type="entry name" value="TPR"/>
    <property type="match status" value="9"/>
</dbReference>
<dbReference type="PROSITE" id="PS50005">
    <property type="entry name" value="TPR"/>
    <property type="match status" value="2"/>
</dbReference>
<dbReference type="Pfam" id="PF13181">
    <property type="entry name" value="TPR_8"/>
    <property type="match status" value="2"/>
</dbReference>
<dbReference type="EMBL" id="LBWG01000015">
    <property type="protein sequence ID" value="KKR03977.1"/>
    <property type="molecule type" value="Genomic_DNA"/>
</dbReference>
<evidence type="ECO:0000313" key="5">
    <source>
        <dbReference type="EMBL" id="KKR03977.1"/>
    </source>
</evidence>
<keyword evidence="1" id="KW-0677">Repeat</keyword>
<dbReference type="AlphaFoldDB" id="A0A0G0QQP5"/>
<organism evidence="5 6">
    <name type="scientific">Candidatus Uhrbacteria bacterium GW2011_GWF2_39_13</name>
    <dbReference type="NCBI Taxonomy" id="1618995"/>
    <lineage>
        <taxon>Bacteria</taxon>
        <taxon>Candidatus Uhriibacteriota</taxon>
    </lineage>
</organism>
<dbReference type="PANTHER" id="PTHR44943">
    <property type="entry name" value="CELLULOSE SYNTHASE OPERON PROTEIN C"/>
    <property type="match status" value="1"/>
</dbReference>
<evidence type="ECO:0000256" key="1">
    <source>
        <dbReference type="ARBA" id="ARBA00022737"/>
    </source>
</evidence>
<dbReference type="Gene3D" id="1.25.40.10">
    <property type="entry name" value="Tetratricopeptide repeat domain"/>
    <property type="match status" value="3"/>
</dbReference>
<comment type="caution">
    <text evidence="5">The sequence shown here is derived from an EMBL/GenBank/DDBJ whole genome shotgun (WGS) entry which is preliminary data.</text>
</comment>
<dbReference type="PANTHER" id="PTHR44943:SF8">
    <property type="entry name" value="TPR REPEAT-CONTAINING PROTEIN MJ0263"/>
    <property type="match status" value="1"/>
</dbReference>
<evidence type="ECO:0000256" key="2">
    <source>
        <dbReference type="ARBA" id="ARBA00022803"/>
    </source>
</evidence>
<gene>
    <name evidence="5" type="ORF">UT30_C0015G0013</name>
</gene>
<feature type="repeat" description="TPR" evidence="3">
    <location>
        <begin position="761"/>
        <end position="794"/>
    </location>
</feature>
<name>A0A0G0QQP5_9BACT</name>
<feature type="repeat" description="TPR" evidence="3">
    <location>
        <begin position="506"/>
        <end position="539"/>
    </location>
</feature>
<dbReference type="InterPro" id="IPR033396">
    <property type="entry name" value="DUF5107"/>
</dbReference>